<feature type="region of interest" description="Disordered" evidence="1">
    <location>
        <begin position="1"/>
        <end position="215"/>
    </location>
</feature>
<feature type="compositionally biased region" description="Low complexity" evidence="1">
    <location>
        <begin position="149"/>
        <end position="192"/>
    </location>
</feature>
<dbReference type="PROSITE" id="PS51746">
    <property type="entry name" value="PPM_2"/>
    <property type="match status" value="1"/>
</dbReference>
<dbReference type="EMBL" id="JAVREQ010000001">
    <property type="protein sequence ID" value="MDT0377638.1"/>
    <property type="molecule type" value="Genomic_DNA"/>
</dbReference>
<evidence type="ECO:0000259" key="2">
    <source>
        <dbReference type="PROSITE" id="PS51746"/>
    </source>
</evidence>
<organism evidence="3 4">
    <name type="scientific">Streptomyces hazeniae</name>
    <dbReference type="NCBI Taxonomy" id="3075538"/>
    <lineage>
        <taxon>Bacteria</taxon>
        <taxon>Bacillati</taxon>
        <taxon>Actinomycetota</taxon>
        <taxon>Actinomycetes</taxon>
        <taxon>Kitasatosporales</taxon>
        <taxon>Streptomycetaceae</taxon>
        <taxon>Streptomyces</taxon>
    </lineage>
</organism>
<proteinExistence type="predicted"/>
<feature type="compositionally biased region" description="Pro residues" evidence="1">
    <location>
        <begin position="138"/>
        <end position="148"/>
    </location>
</feature>
<evidence type="ECO:0000313" key="4">
    <source>
        <dbReference type="Proteomes" id="UP001183414"/>
    </source>
</evidence>
<name>A0ABU2NL41_9ACTN</name>
<feature type="domain" description="PPM-type phosphatase" evidence="2">
    <location>
        <begin position="246"/>
        <end position="498"/>
    </location>
</feature>
<feature type="compositionally biased region" description="Low complexity" evidence="1">
    <location>
        <begin position="98"/>
        <end position="137"/>
    </location>
</feature>
<evidence type="ECO:0000256" key="1">
    <source>
        <dbReference type="SAM" id="MobiDB-lite"/>
    </source>
</evidence>
<sequence length="512" mass="50760">MSENDRPAACPECTEPAEDGDLFCGACGTDLRPRRSTAPGGDFDPRPPRGGTHVTVRQPPPGASRTGSAPGSAPLGASASGGAEAAAAVGSGAGHGPSGPSASAAGGTAGRGDAPAAPAASPAPAAEAAVQDAGAWPAPAPAPAPAPSPHAGTARTEGAPAAAQSPAHEAAGHEAAPAAGADRAAQPAPAADAETRDDSPEREKPEQDTPGCVGCGTGSVGPDGHCTHCGHKQPVARDHWEREVAGVAAASDRGLRHRRNEDFFTVSAVTTPSGGPSQIAVVCDGVSSASRSDQASEAAAEAAAASMRESIPRGAHPQHAMHDALLAAAEAVDVLATPEEREAQQNAPACTIVGAVTADGILTVGWVGDSRAYWVPDDRTQPPSRLTQDDSWAAQMIGAGLMTEAQAYADARAHAITGWLGADAYELDPHTASFKPDRSGVVVVCSDGLWNYADASKDMAAALPADAATRPMAAVRHLVGFALDGGGHDNVTVALVPVAVPADGPAASPAGS</sequence>
<gene>
    <name evidence="3" type="ORF">RM572_02470</name>
</gene>
<dbReference type="CDD" id="cd00143">
    <property type="entry name" value="PP2Cc"/>
    <property type="match status" value="1"/>
</dbReference>
<dbReference type="Gene3D" id="3.60.40.10">
    <property type="entry name" value="PPM-type phosphatase domain"/>
    <property type="match status" value="1"/>
</dbReference>
<keyword evidence="4" id="KW-1185">Reference proteome</keyword>
<dbReference type="InterPro" id="IPR036457">
    <property type="entry name" value="PPM-type-like_dom_sf"/>
</dbReference>
<accession>A0ABU2NL41</accession>
<dbReference type="InterPro" id="IPR001932">
    <property type="entry name" value="PPM-type_phosphatase-like_dom"/>
</dbReference>
<dbReference type="Pfam" id="PF13672">
    <property type="entry name" value="PP2C_2"/>
    <property type="match status" value="1"/>
</dbReference>
<feature type="compositionally biased region" description="Low complexity" evidence="1">
    <location>
        <begin position="67"/>
        <end position="90"/>
    </location>
</feature>
<dbReference type="Proteomes" id="UP001183414">
    <property type="component" value="Unassembled WGS sequence"/>
</dbReference>
<comment type="caution">
    <text evidence="3">The sequence shown here is derived from an EMBL/GenBank/DDBJ whole genome shotgun (WGS) entry which is preliminary data.</text>
</comment>
<dbReference type="SUPFAM" id="SSF81606">
    <property type="entry name" value="PP2C-like"/>
    <property type="match status" value="1"/>
</dbReference>
<evidence type="ECO:0000313" key="3">
    <source>
        <dbReference type="EMBL" id="MDT0377638.1"/>
    </source>
</evidence>
<dbReference type="SMART" id="SM00332">
    <property type="entry name" value="PP2Cc"/>
    <property type="match status" value="1"/>
</dbReference>
<dbReference type="SMART" id="SM00331">
    <property type="entry name" value="PP2C_SIG"/>
    <property type="match status" value="1"/>
</dbReference>
<protein>
    <submittedName>
        <fullName evidence="3">Protein phosphatase 2C domain-containing protein</fullName>
    </submittedName>
</protein>
<feature type="compositionally biased region" description="Basic and acidic residues" evidence="1">
    <location>
        <begin position="193"/>
        <end position="207"/>
    </location>
</feature>
<dbReference type="RefSeq" id="WP_311671580.1">
    <property type="nucleotide sequence ID" value="NZ_JAVREQ010000001.1"/>
</dbReference>
<reference evidence="4" key="1">
    <citation type="submission" date="2023-07" db="EMBL/GenBank/DDBJ databases">
        <title>30 novel species of actinomycetes from the DSMZ collection.</title>
        <authorList>
            <person name="Nouioui I."/>
        </authorList>
    </citation>
    <scope>NUCLEOTIDE SEQUENCE [LARGE SCALE GENOMIC DNA]</scope>
    <source>
        <strain evidence="4">DSM 42041</strain>
    </source>
</reference>